<comment type="cofactor">
    <cofactor evidence="7">
        <name>Mg(2+)</name>
        <dbReference type="ChEBI" id="CHEBI:18420"/>
    </cofactor>
</comment>
<dbReference type="EMBL" id="JBHTEE010000001">
    <property type="protein sequence ID" value="MFC7605759.1"/>
    <property type="molecule type" value="Genomic_DNA"/>
</dbReference>
<dbReference type="InterPro" id="IPR036688">
    <property type="entry name" value="MoeA_C_domain_IV_sf"/>
</dbReference>
<evidence type="ECO:0000256" key="2">
    <source>
        <dbReference type="ARBA" id="ARBA00005046"/>
    </source>
</evidence>
<evidence type="ECO:0000256" key="7">
    <source>
        <dbReference type="RuleBase" id="RU365090"/>
    </source>
</evidence>
<dbReference type="NCBIfam" id="TIGR00177">
    <property type="entry name" value="molyb_syn"/>
    <property type="match status" value="1"/>
</dbReference>
<dbReference type="Pfam" id="PF00994">
    <property type="entry name" value="MoCF_biosynth"/>
    <property type="match status" value="1"/>
</dbReference>
<dbReference type="Proteomes" id="UP001596514">
    <property type="component" value="Unassembled WGS sequence"/>
</dbReference>
<gene>
    <name evidence="9" type="primary">glp</name>
    <name evidence="9" type="ORF">ACFQVD_37230</name>
</gene>
<dbReference type="PANTHER" id="PTHR10192">
    <property type="entry name" value="MOLYBDOPTERIN BIOSYNTHESIS PROTEIN"/>
    <property type="match status" value="1"/>
</dbReference>
<dbReference type="InterPro" id="IPR038987">
    <property type="entry name" value="MoeA-like"/>
</dbReference>
<dbReference type="InterPro" id="IPR001453">
    <property type="entry name" value="MoaB/Mog_dom"/>
</dbReference>
<accession>A0ABW2TBK3</accession>
<comment type="pathway">
    <text evidence="2 7">Cofactor biosynthesis; molybdopterin biosynthesis.</text>
</comment>
<keyword evidence="10" id="KW-1185">Reference proteome</keyword>
<protein>
    <recommendedName>
        <fullName evidence="7">Molybdopterin molybdenumtransferase</fullName>
        <ecNumber evidence="7">2.10.1.1</ecNumber>
    </recommendedName>
</protein>
<dbReference type="Gene3D" id="2.170.190.11">
    <property type="entry name" value="Molybdopterin biosynthesis moea protein, domain 3"/>
    <property type="match status" value="1"/>
</dbReference>
<dbReference type="InterPro" id="IPR036425">
    <property type="entry name" value="MoaB/Mog-like_dom_sf"/>
</dbReference>
<dbReference type="Pfam" id="PF03453">
    <property type="entry name" value="MoeA_N"/>
    <property type="match status" value="1"/>
</dbReference>
<dbReference type="InterPro" id="IPR005111">
    <property type="entry name" value="MoeA_C_domain_IV"/>
</dbReference>
<dbReference type="Gene3D" id="3.40.980.10">
    <property type="entry name" value="MoaB/Mog-like domain"/>
    <property type="match status" value="1"/>
</dbReference>
<comment type="function">
    <text evidence="1 7">Catalyzes the insertion of molybdate into adenylated molybdopterin with the concomitant release of AMP.</text>
</comment>
<keyword evidence="7" id="KW-0460">Magnesium</keyword>
<organism evidence="9 10">
    <name type="scientific">Streptosporangium amethystogenes subsp. fukuiense</name>
    <dbReference type="NCBI Taxonomy" id="698418"/>
    <lineage>
        <taxon>Bacteria</taxon>
        <taxon>Bacillati</taxon>
        <taxon>Actinomycetota</taxon>
        <taxon>Actinomycetes</taxon>
        <taxon>Streptosporangiales</taxon>
        <taxon>Streptosporangiaceae</taxon>
        <taxon>Streptosporangium</taxon>
    </lineage>
</organism>
<dbReference type="Gene3D" id="3.90.105.10">
    <property type="entry name" value="Molybdopterin biosynthesis moea protein, domain 2"/>
    <property type="match status" value="1"/>
</dbReference>
<dbReference type="InterPro" id="IPR005110">
    <property type="entry name" value="MoeA_linker/N"/>
</dbReference>
<comment type="catalytic activity">
    <reaction evidence="6">
        <text>adenylyl-molybdopterin + molybdate = Mo-molybdopterin + AMP + H(+)</text>
        <dbReference type="Rhea" id="RHEA:35047"/>
        <dbReference type="ChEBI" id="CHEBI:15378"/>
        <dbReference type="ChEBI" id="CHEBI:36264"/>
        <dbReference type="ChEBI" id="CHEBI:62727"/>
        <dbReference type="ChEBI" id="CHEBI:71302"/>
        <dbReference type="ChEBI" id="CHEBI:456215"/>
        <dbReference type="EC" id="2.10.1.1"/>
    </reaction>
</comment>
<feature type="domain" description="MoaB/Mog" evidence="8">
    <location>
        <begin position="175"/>
        <end position="314"/>
    </location>
</feature>
<evidence type="ECO:0000256" key="1">
    <source>
        <dbReference type="ARBA" id="ARBA00002901"/>
    </source>
</evidence>
<keyword evidence="7" id="KW-0479">Metal-binding</keyword>
<dbReference type="SUPFAM" id="SSF63867">
    <property type="entry name" value="MoeA C-terminal domain-like"/>
    <property type="match status" value="1"/>
</dbReference>
<evidence type="ECO:0000313" key="9">
    <source>
        <dbReference type="EMBL" id="MFC7605759.1"/>
    </source>
</evidence>
<evidence type="ECO:0000256" key="3">
    <source>
        <dbReference type="ARBA" id="ARBA00010763"/>
    </source>
</evidence>
<dbReference type="NCBIfam" id="NF045515">
    <property type="entry name" value="Glp_gephyrin"/>
    <property type="match status" value="1"/>
</dbReference>
<keyword evidence="5 7" id="KW-0501">Molybdenum cofactor biosynthesis</keyword>
<sequence length="395" mass="41033">MRSVDDHLSDILRTVRVLAPLEVELEQALGTTLAEEVTAPVPLPPFDNSAMDGYAVRAEDVADAPVTLPVIDDIAAGDGRVQAIGPGMVMRIMTGAPLPAGADAVIPVEWTDGGTAQVLINRPAPPGNAIRRSGEDVRAGDVVLPAGTPIGPAQLGVLAGVGRRRVLVRPRPRVVVISTGAELVEPGLPLGDGQIWESNSFALIAAVREAGGEGYRAGIVADDAARFLDQLDAQLLRADLVITSGGVSMGAYEPVKEALGPLGTVRFDRVAMQPGMPQGFGVVGEDHIPIFTLPGNPVSSFVSFMVFVRPALRKMGGLAAEPTPTVRAITTGPLRSPEGKRSYLRGVLGPGGTVDPVRRQGSHQLAALAAANALIVVPEDVVELPEGAKVEVIPL</sequence>
<proteinExistence type="inferred from homology"/>
<evidence type="ECO:0000256" key="4">
    <source>
        <dbReference type="ARBA" id="ARBA00022505"/>
    </source>
</evidence>
<evidence type="ECO:0000256" key="5">
    <source>
        <dbReference type="ARBA" id="ARBA00023150"/>
    </source>
</evidence>
<dbReference type="EC" id="2.10.1.1" evidence="7"/>
<comment type="caution">
    <text evidence="9">The sequence shown here is derived from an EMBL/GenBank/DDBJ whole genome shotgun (WGS) entry which is preliminary data.</text>
</comment>
<evidence type="ECO:0000256" key="6">
    <source>
        <dbReference type="ARBA" id="ARBA00047317"/>
    </source>
</evidence>
<keyword evidence="4 7" id="KW-0500">Molybdenum</keyword>
<dbReference type="SMART" id="SM00852">
    <property type="entry name" value="MoCF_biosynth"/>
    <property type="match status" value="1"/>
</dbReference>
<name>A0ABW2TBK3_9ACTN</name>
<dbReference type="SUPFAM" id="SSF53218">
    <property type="entry name" value="Molybdenum cofactor biosynthesis proteins"/>
    <property type="match status" value="1"/>
</dbReference>
<dbReference type="Gene3D" id="2.40.340.10">
    <property type="entry name" value="MoeA, C-terminal, domain IV"/>
    <property type="match status" value="1"/>
</dbReference>
<reference evidence="10" key="1">
    <citation type="journal article" date="2019" name="Int. J. Syst. Evol. Microbiol.">
        <title>The Global Catalogue of Microorganisms (GCM) 10K type strain sequencing project: providing services to taxonomists for standard genome sequencing and annotation.</title>
        <authorList>
            <consortium name="The Broad Institute Genomics Platform"/>
            <consortium name="The Broad Institute Genome Sequencing Center for Infectious Disease"/>
            <person name="Wu L."/>
            <person name="Ma J."/>
        </authorList>
    </citation>
    <scope>NUCLEOTIDE SEQUENCE [LARGE SCALE GENOMIC DNA]</scope>
    <source>
        <strain evidence="10">JCM 10083</strain>
    </source>
</reference>
<comment type="similarity">
    <text evidence="3 7">Belongs to the MoeA family.</text>
</comment>
<dbReference type="RefSeq" id="WP_343964687.1">
    <property type="nucleotide sequence ID" value="NZ_BAAAGK010000024.1"/>
</dbReference>
<evidence type="ECO:0000259" key="8">
    <source>
        <dbReference type="SMART" id="SM00852"/>
    </source>
</evidence>
<dbReference type="Pfam" id="PF03454">
    <property type="entry name" value="MoeA_C"/>
    <property type="match status" value="1"/>
</dbReference>
<dbReference type="SUPFAM" id="SSF63882">
    <property type="entry name" value="MoeA N-terminal region -like"/>
    <property type="match status" value="1"/>
</dbReference>
<dbReference type="InterPro" id="IPR036135">
    <property type="entry name" value="MoeA_linker/N_sf"/>
</dbReference>
<dbReference type="CDD" id="cd00887">
    <property type="entry name" value="MoeA"/>
    <property type="match status" value="1"/>
</dbReference>
<keyword evidence="7" id="KW-0808">Transferase</keyword>
<evidence type="ECO:0000313" key="10">
    <source>
        <dbReference type="Proteomes" id="UP001596514"/>
    </source>
</evidence>
<dbReference type="PANTHER" id="PTHR10192:SF5">
    <property type="entry name" value="GEPHYRIN"/>
    <property type="match status" value="1"/>
</dbReference>